<organism evidence="1 2">
    <name type="scientific">Rhizobium anhuiense</name>
    <dbReference type="NCBI Taxonomy" id="1184720"/>
    <lineage>
        <taxon>Bacteria</taxon>
        <taxon>Pseudomonadati</taxon>
        <taxon>Pseudomonadota</taxon>
        <taxon>Alphaproteobacteria</taxon>
        <taxon>Hyphomicrobiales</taxon>
        <taxon>Rhizobiaceae</taxon>
        <taxon>Rhizobium/Agrobacterium group</taxon>
        <taxon>Rhizobium</taxon>
    </lineage>
</organism>
<evidence type="ECO:0000313" key="1">
    <source>
        <dbReference type="EMBL" id="RUM04467.1"/>
    </source>
</evidence>
<name>A0A432NXT3_9HYPH</name>
<reference evidence="1 2" key="1">
    <citation type="journal article" date="2015" name="Int. J. Syst. Evol. Microbiol.">
        <title>Rhizobium anhuiense sp. nov., isolated from effective nodules of Vicia faba and Pisum sativum.</title>
        <authorList>
            <person name="Zhang Y.J."/>
            <person name="Zheng W.T."/>
            <person name="Everall I."/>
            <person name="Young J.P."/>
            <person name="Zhang X.X."/>
            <person name="Tian C.F."/>
            <person name="Sui X.H."/>
            <person name="Wang E.T."/>
            <person name="Chen W.X."/>
        </authorList>
    </citation>
    <scope>NUCLEOTIDE SEQUENCE [LARGE SCALE GENOMIC DNA]</scope>
    <source>
        <strain evidence="1 2">CCBAU 23252</strain>
    </source>
</reference>
<dbReference type="AlphaFoldDB" id="A0A432NXT3"/>
<dbReference type="EMBL" id="RIBW01000001">
    <property type="protein sequence ID" value="RUM04467.1"/>
    <property type="molecule type" value="Genomic_DNA"/>
</dbReference>
<gene>
    <name evidence="1" type="ORF">EEQ99_02710</name>
</gene>
<dbReference type="RefSeq" id="WP_028757999.1">
    <property type="nucleotide sequence ID" value="NZ_BMFI01000003.1"/>
</dbReference>
<proteinExistence type="predicted"/>
<dbReference type="Proteomes" id="UP000273611">
    <property type="component" value="Unassembled WGS sequence"/>
</dbReference>
<accession>A0A432NXT3</accession>
<evidence type="ECO:0000313" key="2">
    <source>
        <dbReference type="Proteomes" id="UP000273611"/>
    </source>
</evidence>
<comment type="caution">
    <text evidence="1">The sequence shown here is derived from an EMBL/GenBank/DDBJ whole genome shotgun (WGS) entry which is preliminary data.</text>
</comment>
<protein>
    <submittedName>
        <fullName evidence="1">Uncharacterized protein</fullName>
    </submittedName>
</protein>
<sequence length="65" mass="7377">MNYEYGMTVFYDPVIKNVIVIFRGKTTILEGPFQDLRTGVTAGEKLCMELGWQSDIEETPDTSID</sequence>